<reference evidence="3" key="1">
    <citation type="journal article" date="2019" name="Int. J. Syst. Evol. Microbiol.">
        <title>The Global Catalogue of Microorganisms (GCM) 10K type strain sequencing project: providing services to taxonomists for standard genome sequencing and annotation.</title>
        <authorList>
            <consortium name="The Broad Institute Genomics Platform"/>
            <consortium name="The Broad Institute Genome Sequencing Center for Infectious Disease"/>
            <person name="Wu L."/>
            <person name="Ma J."/>
        </authorList>
    </citation>
    <scope>NUCLEOTIDE SEQUENCE [LARGE SCALE GENOMIC DNA]</scope>
    <source>
        <strain evidence="3">NBRC 105857</strain>
    </source>
</reference>
<sequence>MLTAIMVDGPFFIRRIRQIFPASVHYDAKLMADLVWRLSAAHLFERNQPKRHLFRIFFYDTPVFQHKVVLPISKQSIDLSKSREGVFRAAFQKQLQKKRKLAVKLGEPRDIENWKLTEDALADLLGKRITVNDLADEDFTPDIAPRGLELRMGVDLATLAYKKHVQQVVLLTGDGAFSSAAELLRHEGIDVVLDPMWQNIPEELFTYIDGLRSTCPPAERAADFLARINSDGTDSEELQGT</sequence>
<dbReference type="Gene3D" id="3.40.50.1010">
    <property type="entry name" value="5'-nuclease"/>
    <property type="match status" value="1"/>
</dbReference>
<accession>A0ABQ5YP54</accession>
<evidence type="ECO:0000313" key="3">
    <source>
        <dbReference type="Proteomes" id="UP001156664"/>
    </source>
</evidence>
<dbReference type="EMBL" id="BSOJ01000015">
    <property type="protein sequence ID" value="GLR26349.1"/>
    <property type="molecule type" value="Genomic_DNA"/>
</dbReference>
<keyword evidence="2" id="KW-0067">ATP-binding</keyword>
<gene>
    <name evidence="2" type="ORF">GCM10007875_14390</name>
</gene>
<dbReference type="RefSeq" id="WP_284280912.1">
    <property type="nucleotide sequence ID" value="NZ_BSOJ01000015.1"/>
</dbReference>
<comment type="caution">
    <text evidence="2">The sequence shown here is derived from an EMBL/GenBank/DDBJ whole genome shotgun (WGS) entry which is preliminary data.</text>
</comment>
<feature type="domain" description="NYN" evidence="1">
    <location>
        <begin position="148"/>
        <end position="192"/>
    </location>
</feature>
<dbReference type="Proteomes" id="UP001156664">
    <property type="component" value="Unassembled WGS sequence"/>
</dbReference>
<evidence type="ECO:0000313" key="2">
    <source>
        <dbReference type="EMBL" id="GLR26349.1"/>
    </source>
</evidence>
<keyword evidence="2" id="KW-0347">Helicase</keyword>
<evidence type="ECO:0000259" key="1">
    <source>
        <dbReference type="Pfam" id="PF01936"/>
    </source>
</evidence>
<proteinExistence type="predicted"/>
<keyword evidence="2" id="KW-0378">Hydrolase</keyword>
<dbReference type="InterPro" id="IPR021139">
    <property type="entry name" value="NYN"/>
</dbReference>
<keyword evidence="3" id="KW-1185">Reference proteome</keyword>
<organism evidence="2 3">
    <name type="scientific">Limnobacter litoralis</name>
    <dbReference type="NCBI Taxonomy" id="481366"/>
    <lineage>
        <taxon>Bacteria</taxon>
        <taxon>Pseudomonadati</taxon>
        <taxon>Pseudomonadota</taxon>
        <taxon>Betaproteobacteria</taxon>
        <taxon>Burkholderiales</taxon>
        <taxon>Burkholderiaceae</taxon>
        <taxon>Limnobacter</taxon>
    </lineage>
</organism>
<dbReference type="GO" id="GO:0004386">
    <property type="term" value="F:helicase activity"/>
    <property type="evidence" value="ECO:0007669"/>
    <property type="project" value="UniProtKB-KW"/>
</dbReference>
<keyword evidence="2" id="KW-0547">Nucleotide-binding</keyword>
<name>A0ABQ5YP54_9BURK</name>
<dbReference type="Pfam" id="PF01936">
    <property type="entry name" value="NYN"/>
    <property type="match status" value="1"/>
</dbReference>
<protein>
    <submittedName>
        <fullName evidence="2">Helicase</fullName>
    </submittedName>
</protein>